<dbReference type="Proteomes" id="UP000526125">
    <property type="component" value="Unassembled WGS sequence"/>
</dbReference>
<gene>
    <name evidence="2" type="ORF">HP552_17765</name>
</gene>
<keyword evidence="1" id="KW-0472">Membrane</keyword>
<accession>A0A7Y6EWS0</accession>
<evidence type="ECO:0000313" key="2">
    <source>
        <dbReference type="EMBL" id="NUU77063.1"/>
    </source>
</evidence>
<feature type="transmembrane region" description="Helical" evidence="1">
    <location>
        <begin position="272"/>
        <end position="291"/>
    </location>
</feature>
<feature type="transmembrane region" description="Helical" evidence="1">
    <location>
        <begin position="37"/>
        <end position="70"/>
    </location>
</feature>
<feature type="transmembrane region" description="Helical" evidence="1">
    <location>
        <begin position="329"/>
        <end position="347"/>
    </location>
</feature>
<feature type="transmembrane region" description="Helical" evidence="1">
    <location>
        <begin position="359"/>
        <end position="381"/>
    </location>
</feature>
<evidence type="ECO:0000313" key="3">
    <source>
        <dbReference type="Proteomes" id="UP000526125"/>
    </source>
</evidence>
<organism evidence="2 3">
    <name type="scientific">Paenibacillus xylanilyticus</name>
    <dbReference type="NCBI Taxonomy" id="248903"/>
    <lineage>
        <taxon>Bacteria</taxon>
        <taxon>Bacillati</taxon>
        <taxon>Bacillota</taxon>
        <taxon>Bacilli</taxon>
        <taxon>Bacillales</taxon>
        <taxon>Paenibacillaceae</taxon>
        <taxon>Paenibacillus</taxon>
    </lineage>
</organism>
<dbReference type="EMBL" id="JABMCB010000190">
    <property type="protein sequence ID" value="NUU77063.1"/>
    <property type="molecule type" value="Genomic_DNA"/>
</dbReference>
<keyword evidence="1" id="KW-0812">Transmembrane</keyword>
<sequence length="390" mass="45847">MIDYDNPQNNVQELIERQRPIRASVKSKLTTNRIMGIAMVVVPLLLIVLYFSAATWFLLGLVPFGAVMFYRSMQALRMESWRDNHPAYTKLDQNEVSYVTWIPHSDTSEDNRFEISRIQHVYYGRHAMERMHFYMEKTPETAIMLPVIHFIYDQNMKRRVHSVSFLDDKDAETWLERLTTMGVQLKFTAEPTSDRMSEVELLDKLLNDRDQKPFVFKGNVDEQFYTYLDRVDEDFSRAYEEGSLSKEEEEEFLQRVRAYQEKERNSSAFRNVGLGWFVFLLQWGVAYYLGLEAMQGKLDAEHWLTPSICIMGLSVLFFVLVKRLRWKQILIYGIGSFINLLVASMVLELLDHTEPAAELYVSLYSSVLLCSVLLWIPYVLIYPLKARKRE</sequence>
<keyword evidence="3" id="KW-1185">Reference proteome</keyword>
<reference evidence="2 3" key="1">
    <citation type="submission" date="2020-05" db="EMBL/GenBank/DDBJ databases">
        <title>Genome Sequencing of Type Strains.</title>
        <authorList>
            <person name="Lemaire J.F."/>
            <person name="Inderbitzin P."/>
            <person name="Gregorio O.A."/>
            <person name="Collins S.B."/>
            <person name="Wespe N."/>
            <person name="Knight-Connoni V."/>
        </authorList>
    </citation>
    <scope>NUCLEOTIDE SEQUENCE [LARGE SCALE GENOMIC DNA]</scope>
    <source>
        <strain evidence="2 3">LMG 21957</strain>
    </source>
</reference>
<evidence type="ECO:0000256" key="1">
    <source>
        <dbReference type="SAM" id="Phobius"/>
    </source>
</evidence>
<dbReference type="RefSeq" id="WP_175396738.1">
    <property type="nucleotide sequence ID" value="NZ_JABMCB010000190.1"/>
</dbReference>
<comment type="caution">
    <text evidence="2">The sequence shown here is derived from an EMBL/GenBank/DDBJ whole genome shotgun (WGS) entry which is preliminary data.</text>
</comment>
<feature type="transmembrane region" description="Helical" evidence="1">
    <location>
        <begin position="303"/>
        <end position="322"/>
    </location>
</feature>
<name>A0A7Y6EWS0_9BACL</name>
<keyword evidence="1" id="KW-1133">Transmembrane helix</keyword>
<dbReference type="AlphaFoldDB" id="A0A7Y6EWS0"/>
<proteinExistence type="predicted"/>
<protein>
    <submittedName>
        <fullName evidence="2">Uncharacterized protein</fullName>
    </submittedName>
</protein>